<keyword evidence="1" id="KW-0472">Membrane</keyword>
<sequence length="527" mass="56526">MPDDRLDRASSAASDPLVAALFERVRRIADGNGVAAADIRALRTSRIDREVRLRLRVQLGWCWSDEVVPGRLEPNDGYREVRDDATARVVMEREGRAAASDPVESAHLLATLRADPVGALETFSTAVRREQPLRTRLYCHEICLHCRSEKGTPCACGDGKVDCRHCAASGQVYCWPCSAKGYTEYEHVGYGGFTSYYKITCGLCCGSGWAPCNSCDGDGWWYCPGCGGSAWHDCEPCEASGYFTRLFRGSLTMEAERSWLFGAEITGSLRAALVGTPMAQLAREHALEVRLTAAESAPSAAWIDLSCRVPHICLEVGLGSHRVSLEAIGAAGHVHTPPPFLDCVLAVDRNPVGCSPTDMLAAARRSRLGRRLLAEASTSRSTPDEAIAKEFEGAASTGCIREWRERLGRAYDEITRAAAARVWRWLGPTAVAMAATASTLVTPELATRVLNQPNLAGSAAVWRAAVLTGSVAVPIGAAWLLAALAGLIEARASAHARATRLPQQGARPFVWLVAAAAACVLVGAVQL</sequence>
<organism evidence="2 3">
    <name type="scientific">Muricoccus vinaceus</name>
    <dbReference type="NCBI Taxonomy" id="424704"/>
    <lineage>
        <taxon>Bacteria</taxon>
        <taxon>Pseudomonadati</taxon>
        <taxon>Pseudomonadota</taxon>
        <taxon>Alphaproteobacteria</taxon>
        <taxon>Acetobacterales</taxon>
        <taxon>Roseomonadaceae</taxon>
        <taxon>Muricoccus</taxon>
    </lineage>
</organism>
<name>A0ABV6INF3_9PROT</name>
<evidence type="ECO:0000313" key="3">
    <source>
        <dbReference type="Proteomes" id="UP001589789"/>
    </source>
</evidence>
<dbReference type="Proteomes" id="UP001589789">
    <property type="component" value="Unassembled WGS sequence"/>
</dbReference>
<protein>
    <submittedName>
        <fullName evidence="2">Uncharacterized protein</fullName>
    </submittedName>
</protein>
<evidence type="ECO:0000313" key="2">
    <source>
        <dbReference type="EMBL" id="MFC0385145.1"/>
    </source>
</evidence>
<keyword evidence="1" id="KW-0812">Transmembrane</keyword>
<dbReference type="EMBL" id="JBHLVZ010000003">
    <property type="protein sequence ID" value="MFC0385145.1"/>
    <property type="molecule type" value="Genomic_DNA"/>
</dbReference>
<feature type="transmembrane region" description="Helical" evidence="1">
    <location>
        <begin position="509"/>
        <end position="526"/>
    </location>
</feature>
<proteinExistence type="predicted"/>
<dbReference type="RefSeq" id="WP_377049301.1">
    <property type="nucleotide sequence ID" value="NZ_JBHLVZ010000003.1"/>
</dbReference>
<keyword evidence="3" id="KW-1185">Reference proteome</keyword>
<comment type="caution">
    <text evidence="2">The sequence shown here is derived from an EMBL/GenBank/DDBJ whole genome shotgun (WGS) entry which is preliminary data.</text>
</comment>
<gene>
    <name evidence="2" type="ORF">ACFFIC_06210</name>
</gene>
<keyword evidence="1" id="KW-1133">Transmembrane helix</keyword>
<accession>A0ABV6INF3</accession>
<evidence type="ECO:0000256" key="1">
    <source>
        <dbReference type="SAM" id="Phobius"/>
    </source>
</evidence>
<feature type="transmembrane region" description="Helical" evidence="1">
    <location>
        <begin position="460"/>
        <end position="488"/>
    </location>
</feature>
<reference evidence="2 3" key="1">
    <citation type="submission" date="2024-09" db="EMBL/GenBank/DDBJ databases">
        <authorList>
            <person name="Sun Q."/>
            <person name="Mori K."/>
        </authorList>
    </citation>
    <scope>NUCLEOTIDE SEQUENCE [LARGE SCALE GENOMIC DNA]</scope>
    <source>
        <strain evidence="2 3">CCM 7468</strain>
    </source>
</reference>